<evidence type="ECO:0000256" key="1">
    <source>
        <dbReference type="ARBA" id="ARBA00004141"/>
    </source>
</evidence>
<dbReference type="Proteomes" id="UP000491237">
    <property type="component" value="Unassembled WGS sequence"/>
</dbReference>
<sequence length="166" mass="18483">KSNMVQKYIGKLLLYLTLSMTQTTFTMLGEMLIIGLRPRSLLAMLATAYLATIVFTIIMFTFVYMFGNVGKVFSVLMMIAQLFGTGGVYPLELIPNHLAALAPFLPFTYTIQAFREAIAGPIPSVYWQAMLSLAAFGALFLLIAPLRRVFAKPLSKMEKGFHKSQL</sequence>
<keyword evidence="3 5" id="KW-1133">Transmembrane helix</keyword>
<keyword evidence="2 5" id="KW-0812">Transmembrane</keyword>
<evidence type="ECO:0000313" key="8">
    <source>
        <dbReference type="Proteomes" id="UP000491237"/>
    </source>
</evidence>
<evidence type="ECO:0000256" key="4">
    <source>
        <dbReference type="ARBA" id="ARBA00023136"/>
    </source>
</evidence>
<feature type="transmembrane region" description="Helical" evidence="5">
    <location>
        <begin position="72"/>
        <end position="91"/>
    </location>
</feature>
<dbReference type="Pfam" id="PF12698">
    <property type="entry name" value="ABC2_membrane_3"/>
    <property type="match status" value="1"/>
</dbReference>
<evidence type="ECO:0000259" key="6">
    <source>
        <dbReference type="Pfam" id="PF12698"/>
    </source>
</evidence>
<dbReference type="InterPro" id="IPR013525">
    <property type="entry name" value="ABC2_TM"/>
</dbReference>
<organism evidence="7 8">
    <name type="scientific">Lentilactobacillus parabuchneri</name>
    <dbReference type="NCBI Taxonomy" id="152331"/>
    <lineage>
        <taxon>Bacteria</taxon>
        <taxon>Bacillati</taxon>
        <taxon>Bacillota</taxon>
        <taxon>Bacilli</taxon>
        <taxon>Lactobacillales</taxon>
        <taxon>Lactobacillaceae</taxon>
        <taxon>Lentilactobacillus</taxon>
    </lineage>
</organism>
<proteinExistence type="predicted"/>
<dbReference type="PANTHER" id="PTHR43077:SF10">
    <property type="entry name" value="TRANSPORT PERMEASE PROTEIN"/>
    <property type="match status" value="1"/>
</dbReference>
<dbReference type="GO" id="GO:0016020">
    <property type="term" value="C:membrane"/>
    <property type="evidence" value="ECO:0007669"/>
    <property type="project" value="UniProtKB-SubCell"/>
</dbReference>
<feature type="transmembrane region" description="Helical" evidence="5">
    <location>
        <begin position="12"/>
        <end position="34"/>
    </location>
</feature>
<dbReference type="GO" id="GO:0140359">
    <property type="term" value="F:ABC-type transporter activity"/>
    <property type="evidence" value="ECO:0007669"/>
    <property type="project" value="InterPro"/>
</dbReference>
<reference evidence="7 8" key="1">
    <citation type="submission" date="2019-11" db="EMBL/GenBank/DDBJ databases">
        <title>Draft Genome Sequence of Plant Growth-Promoting Rhizosphere-Associated Bacteria.</title>
        <authorList>
            <person name="Vasilyev I.Y."/>
            <person name="Radchenko V."/>
            <person name="Ilnitskaya E.V."/>
        </authorList>
    </citation>
    <scope>NUCLEOTIDE SEQUENCE [LARGE SCALE GENOMIC DNA]</scope>
    <source>
        <strain evidence="7 8">VRA_07sq_f</strain>
    </source>
</reference>
<feature type="domain" description="ABC-2 type transporter transmembrane" evidence="6">
    <location>
        <begin position="8"/>
        <end position="144"/>
    </location>
</feature>
<keyword evidence="4 5" id="KW-0472">Membrane</keyword>
<accession>A0A844EM30</accession>
<feature type="non-terminal residue" evidence="7">
    <location>
        <position position="1"/>
    </location>
</feature>
<evidence type="ECO:0000256" key="2">
    <source>
        <dbReference type="ARBA" id="ARBA00022692"/>
    </source>
</evidence>
<dbReference type="AlphaFoldDB" id="A0A844EM30"/>
<evidence type="ECO:0000256" key="5">
    <source>
        <dbReference type="SAM" id="Phobius"/>
    </source>
</evidence>
<dbReference type="EMBL" id="WKKY01000178">
    <property type="protein sequence ID" value="MSE20843.1"/>
    <property type="molecule type" value="Genomic_DNA"/>
</dbReference>
<comment type="caution">
    <text evidence="7">The sequence shown here is derived from an EMBL/GenBank/DDBJ whole genome shotgun (WGS) entry which is preliminary data.</text>
</comment>
<protein>
    <submittedName>
        <fullName evidence="7">YhgE/Pip domain-containing protein</fullName>
    </submittedName>
</protein>
<dbReference type="PANTHER" id="PTHR43077">
    <property type="entry name" value="TRANSPORT PERMEASE YVFS-RELATED"/>
    <property type="match status" value="1"/>
</dbReference>
<comment type="subcellular location">
    <subcellularLocation>
        <location evidence="1">Membrane</location>
        <topology evidence="1">Multi-pass membrane protein</topology>
    </subcellularLocation>
</comment>
<evidence type="ECO:0000313" key="7">
    <source>
        <dbReference type="EMBL" id="MSE20843.1"/>
    </source>
</evidence>
<dbReference type="InterPro" id="IPR051328">
    <property type="entry name" value="T7SS_ABC-Transporter"/>
</dbReference>
<feature type="transmembrane region" description="Helical" evidence="5">
    <location>
        <begin position="126"/>
        <end position="146"/>
    </location>
</feature>
<evidence type="ECO:0000256" key="3">
    <source>
        <dbReference type="ARBA" id="ARBA00022989"/>
    </source>
</evidence>
<feature type="transmembrane region" description="Helical" evidence="5">
    <location>
        <begin position="41"/>
        <end position="66"/>
    </location>
</feature>
<gene>
    <name evidence="7" type="ORF">GKC44_06195</name>
</gene>
<name>A0A844EM30_9LACO</name>